<keyword evidence="3" id="KW-1185">Reference proteome</keyword>
<feature type="region of interest" description="Disordered" evidence="1">
    <location>
        <begin position="160"/>
        <end position="181"/>
    </location>
</feature>
<dbReference type="EMBL" id="ML996565">
    <property type="protein sequence ID" value="KAF2762798.1"/>
    <property type="molecule type" value="Genomic_DNA"/>
</dbReference>
<reference evidence="2" key="1">
    <citation type="journal article" date="2020" name="Stud. Mycol.">
        <title>101 Dothideomycetes genomes: a test case for predicting lifestyles and emergence of pathogens.</title>
        <authorList>
            <person name="Haridas S."/>
            <person name="Albert R."/>
            <person name="Binder M."/>
            <person name="Bloem J."/>
            <person name="Labutti K."/>
            <person name="Salamov A."/>
            <person name="Andreopoulos B."/>
            <person name="Baker S."/>
            <person name="Barry K."/>
            <person name="Bills G."/>
            <person name="Bluhm B."/>
            <person name="Cannon C."/>
            <person name="Castanera R."/>
            <person name="Culley D."/>
            <person name="Daum C."/>
            <person name="Ezra D."/>
            <person name="Gonzalez J."/>
            <person name="Henrissat B."/>
            <person name="Kuo A."/>
            <person name="Liang C."/>
            <person name="Lipzen A."/>
            <person name="Lutzoni F."/>
            <person name="Magnuson J."/>
            <person name="Mondo S."/>
            <person name="Nolan M."/>
            <person name="Ohm R."/>
            <person name="Pangilinan J."/>
            <person name="Park H.-J."/>
            <person name="Ramirez L."/>
            <person name="Alfaro M."/>
            <person name="Sun H."/>
            <person name="Tritt A."/>
            <person name="Yoshinaga Y."/>
            <person name="Zwiers L.-H."/>
            <person name="Turgeon B."/>
            <person name="Goodwin S."/>
            <person name="Spatafora J."/>
            <person name="Crous P."/>
            <person name="Grigoriev I."/>
        </authorList>
    </citation>
    <scope>NUCLEOTIDE SEQUENCE</scope>
    <source>
        <strain evidence="2">CBS 121739</strain>
    </source>
</reference>
<organism evidence="2 3">
    <name type="scientific">Pseudovirgaria hyperparasitica</name>
    <dbReference type="NCBI Taxonomy" id="470096"/>
    <lineage>
        <taxon>Eukaryota</taxon>
        <taxon>Fungi</taxon>
        <taxon>Dikarya</taxon>
        <taxon>Ascomycota</taxon>
        <taxon>Pezizomycotina</taxon>
        <taxon>Dothideomycetes</taxon>
        <taxon>Dothideomycetes incertae sedis</taxon>
        <taxon>Acrospermales</taxon>
        <taxon>Acrospermaceae</taxon>
        <taxon>Pseudovirgaria</taxon>
    </lineage>
</organism>
<evidence type="ECO:0000256" key="1">
    <source>
        <dbReference type="SAM" id="MobiDB-lite"/>
    </source>
</evidence>
<accession>A0A6A6WKT5</accession>
<dbReference type="AlphaFoldDB" id="A0A6A6WKT5"/>
<feature type="compositionally biased region" description="Acidic residues" evidence="1">
    <location>
        <begin position="380"/>
        <end position="393"/>
    </location>
</feature>
<dbReference type="GeneID" id="54489700"/>
<proteinExistence type="predicted"/>
<feature type="compositionally biased region" description="Acidic residues" evidence="1">
    <location>
        <begin position="414"/>
        <end position="424"/>
    </location>
</feature>
<feature type="compositionally biased region" description="Polar residues" evidence="1">
    <location>
        <begin position="219"/>
        <end position="228"/>
    </location>
</feature>
<gene>
    <name evidence="2" type="ORF">EJ05DRAFT_516246</name>
</gene>
<sequence length="424" mass="46947">MFCLFLFQSSPISIRIGILEQTRQPPKTNKTSILFHLSPSNPFQTTFSPHIHHRLKFPPSLISQPPSPKPSTLLANMSEPQHPDPQLNTSPSQTRTKEEITCALHHAETILARLAAMQPSVEAMNVRSQYEVWKVKHSMLRRQAGLRKELQTQHQEFYESSERYDINQQEQGREVTSKADAHKTAIKQPNPLFHAHAQHGNMKTGGHRHEYTTHHTHIPAQQAQQEATENPAEPRKNTINQPNPRLHTHTQHAKTATKQPNPRSHTPTQAIPHAPSPPHRLPRPHIPFAECCPYPAMYSATTRVCNSPPSPPLVSHPPPPLPPRACSAATASAAPVATVPDIAAVPADAVTETGCLGSGVVRSEEDSGWMCVPVWRDVEEDVEEEGDEEEGESSDFLYEVGGEEVGSEGGSESESGEEEGWEIL</sequence>
<dbReference type="RefSeq" id="XP_033605249.1">
    <property type="nucleotide sequence ID" value="XM_033748646.1"/>
</dbReference>
<feature type="region of interest" description="Disordered" evidence="1">
    <location>
        <begin position="380"/>
        <end position="424"/>
    </location>
</feature>
<feature type="compositionally biased region" description="Polar residues" evidence="1">
    <location>
        <begin position="260"/>
        <end position="269"/>
    </location>
</feature>
<feature type="region of interest" description="Disordered" evidence="1">
    <location>
        <begin position="58"/>
        <end position="94"/>
    </location>
</feature>
<evidence type="ECO:0000313" key="3">
    <source>
        <dbReference type="Proteomes" id="UP000799437"/>
    </source>
</evidence>
<feature type="region of interest" description="Disordered" evidence="1">
    <location>
        <begin position="216"/>
        <end position="282"/>
    </location>
</feature>
<evidence type="ECO:0000313" key="2">
    <source>
        <dbReference type="EMBL" id="KAF2762798.1"/>
    </source>
</evidence>
<name>A0A6A6WKT5_9PEZI</name>
<dbReference type="Proteomes" id="UP000799437">
    <property type="component" value="Unassembled WGS sequence"/>
</dbReference>
<protein>
    <submittedName>
        <fullName evidence="2">Uncharacterized protein</fullName>
    </submittedName>
</protein>